<evidence type="ECO:0000256" key="1">
    <source>
        <dbReference type="SAM" id="SignalP"/>
    </source>
</evidence>
<dbReference type="RefSeq" id="WP_169659551.1">
    <property type="nucleotide sequence ID" value="NZ_JABANE010000094.1"/>
</dbReference>
<feature type="signal peptide" evidence="1">
    <location>
        <begin position="1"/>
        <end position="18"/>
    </location>
</feature>
<keyword evidence="3" id="KW-1185">Reference proteome</keyword>
<organism evidence="2 3">
    <name type="scientific">Flammeovirga aprica JL-4</name>
    <dbReference type="NCBI Taxonomy" id="694437"/>
    <lineage>
        <taxon>Bacteria</taxon>
        <taxon>Pseudomonadati</taxon>
        <taxon>Bacteroidota</taxon>
        <taxon>Cytophagia</taxon>
        <taxon>Cytophagales</taxon>
        <taxon>Flammeovirgaceae</taxon>
        <taxon>Flammeovirga</taxon>
    </lineage>
</organism>
<dbReference type="EMBL" id="JABANE010000094">
    <property type="protein sequence ID" value="NME71335.1"/>
    <property type="molecule type" value="Genomic_DNA"/>
</dbReference>
<evidence type="ECO:0000313" key="3">
    <source>
        <dbReference type="Proteomes" id="UP000576082"/>
    </source>
</evidence>
<feature type="chain" id="PRO_5030904825" description="Gliding motility-associated protein GldM C-terminal domain-containing protein" evidence="1">
    <location>
        <begin position="19"/>
        <end position="164"/>
    </location>
</feature>
<accession>A0A7X9XC33</accession>
<keyword evidence="1" id="KW-0732">Signal</keyword>
<evidence type="ECO:0000313" key="2">
    <source>
        <dbReference type="EMBL" id="NME71335.1"/>
    </source>
</evidence>
<gene>
    <name evidence="2" type="ORF">HHU12_25440</name>
</gene>
<dbReference type="Proteomes" id="UP000576082">
    <property type="component" value="Unassembled WGS sequence"/>
</dbReference>
<proteinExistence type="predicted"/>
<sequence>MKLLLFLLFCCSNAVVSAQQLDFYPIRVERSTLRTCGNFMPKTVQNFSNRQVKVSVKNEGAVSSLSVSRLLKNGQYKTVYKLKYLKMLLRKETAYQYIYTGKGIFYTTDSFFGAYDGEIIEFILYKEKEWYGDPDKKTATLTMSMLDKSIDLEVLDKDIKQLDL</sequence>
<dbReference type="AlphaFoldDB" id="A0A7X9XC33"/>
<protein>
    <recommendedName>
        <fullName evidence="4">Gliding motility-associated protein GldM C-terminal domain-containing protein</fullName>
    </recommendedName>
</protein>
<evidence type="ECO:0008006" key="4">
    <source>
        <dbReference type="Google" id="ProtNLM"/>
    </source>
</evidence>
<comment type="caution">
    <text evidence="2">The sequence shown here is derived from an EMBL/GenBank/DDBJ whole genome shotgun (WGS) entry which is preliminary data.</text>
</comment>
<name>A0A7X9XC33_9BACT</name>
<reference evidence="2 3" key="1">
    <citation type="submission" date="2020-04" db="EMBL/GenBank/DDBJ databases">
        <title>Flammeovirga sp. SR4, a novel species isolated from seawater.</title>
        <authorList>
            <person name="Wang X."/>
        </authorList>
    </citation>
    <scope>NUCLEOTIDE SEQUENCE [LARGE SCALE GENOMIC DNA]</scope>
    <source>
        <strain evidence="2 3">ATCC 23126</strain>
    </source>
</reference>